<proteinExistence type="predicted"/>
<dbReference type="InterPro" id="IPR011993">
    <property type="entry name" value="PH-like_dom_sf"/>
</dbReference>
<protein>
    <submittedName>
        <fullName evidence="1">Uncharacterized protein</fullName>
    </submittedName>
</protein>
<dbReference type="VEuPathDB" id="MicrosporidiaDB:SLOPH_2348"/>
<dbReference type="InParanoid" id="S7W5S5"/>
<reference evidence="2" key="1">
    <citation type="journal article" date="2013" name="PLoS Genet.">
        <title>The genome of Spraguea lophii and the basis of host-microsporidian interactions.</title>
        <authorList>
            <person name="Campbell S.E."/>
            <person name="Williams T.A."/>
            <person name="Yousuf A."/>
            <person name="Soanes D.M."/>
            <person name="Paszkiewicz K.H."/>
            <person name="Williams B.A.P."/>
        </authorList>
    </citation>
    <scope>NUCLEOTIDE SEQUENCE [LARGE SCALE GENOMIC DNA]</scope>
    <source>
        <strain evidence="2">42_110</strain>
    </source>
</reference>
<name>S7W5S5_SPRLO</name>
<organism evidence="1 2">
    <name type="scientific">Spraguea lophii (strain 42_110)</name>
    <name type="common">Microsporidian parasite</name>
    <dbReference type="NCBI Taxonomy" id="1358809"/>
    <lineage>
        <taxon>Eukaryota</taxon>
        <taxon>Fungi</taxon>
        <taxon>Fungi incertae sedis</taxon>
        <taxon>Microsporidia</taxon>
        <taxon>Spragueidae</taxon>
        <taxon>Spraguea</taxon>
    </lineage>
</organism>
<dbReference type="AlphaFoldDB" id="S7W5S5"/>
<dbReference type="OrthoDB" id="1259151at2759"/>
<sequence length="164" mass="18957">MNINTVFRNDIRLFDKICYTDNGIPLPIDDNEEILFYSERASFFIKIGNGIPAFTITYSSGYGKLFLTNYRLVYKPEIERESFKSFSTSLASIVHIDKSGNMELLVSSDTIGDIIVGFDDSQRSIFVSVMNLALENYEVKTFFPENKMDEDEKDLPYYCEVYKH</sequence>
<comment type="caution">
    <text evidence="1">The sequence shown here is derived from an EMBL/GenBank/DDBJ whole genome shotgun (WGS) entry which is preliminary data.</text>
</comment>
<dbReference type="EMBL" id="ATCN01001009">
    <property type="protein sequence ID" value="EPR78140.1"/>
    <property type="molecule type" value="Genomic_DNA"/>
</dbReference>
<dbReference type="Gene3D" id="2.30.29.30">
    <property type="entry name" value="Pleckstrin-homology domain (PH domain)/Phosphotyrosine-binding domain (PTB)"/>
    <property type="match status" value="1"/>
</dbReference>
<dbReference type="HOGENOM" id="CLU_1687150_0_0_1"/>
<evidence type="ECO:0000313" key="2">
    <source>
        <dbReference type="Proteomes" id="UP000014978"/>
    </source>
</evidence>
<dbReference type="OMA" id="PYYCDIE"/>
<keyword evidence="2" id="KW-1185">Reference proteome</keyword>
<evidence type="ECO:0000313" key="1">
    <source>
        <dbReference type="EMBL" id="EPR78140.1"/>
    </source>
</evidence>
<accession>S7W5S5</accession>
<dbReference type="Proteomes" id="UP000014978">
    <property type="component" value="Unassembled WGS sequence"/>
</dbReference>
<gene>
    <name evidence="1" type="ORF">SLOPH_2348</name>
</gene>